<dbReference type="SUPFAM" id="SSF48264">
    <property type="entry name" value="Cytochrome P450"/>
    <property type="match status" value="1"/>
</dbReference>
<keyword evidence="6 8" id="KW-0408">Iron</keyword>
<evidence type="ECO:0000313" key="11">
    <source>
        <dbReference type="Proteomes" id="UP001302745"/>
    </source>
</evidence>
<evidence type="ECO:0000256" key="7">
    <source>
        <dbReference type="ARBA" id="ARBA00023033"/>
    </source>
</evidence>
<keyword evidence="9" id="KW-0472">Membrane</keyword>
<keyword evidence="7 10" id="KW-0503">Monooxygenase</keyword>
<gene>
    <name evidence="10" type="ORF">C8A00DRAFT_18828</name>
</gene>
<name>A0AAN6VEP9_9PEZI</name>
<sequence length="523" mass="59298">MAFAALPNLLAAATGVFAHLAVFRAGEWDVASPSIFVFYVTVFAAAGLSSYTHIIGAPLGAVAQFFGCHVAALYTSMLLYRGFFHRLSEYPGPFAARFTNFYITGLSMKKLQLFDEVQKLHAQYGDYVRLGPRELSISDPEAVKAIYSSQSPVTKGPWYTLLEPRVPLFMARDKQEHARRRKGYDPRITTAINQLLAAIDRQKNQPLDIAQWFAFFVFDVMEDLAFNKSSNMLLDGKEGHIFKTIRTDMYNIALFTHMPWLLPFLKRTPVLNRNYHEFLDWIQRLIDERIKAKPEQPDIFSPILGAYNKSAKTVQEQRNFHGDAQLIVIAGSESVAAALTHIFFHLAWDPTLTRRLQGEFDALPSLAHENLMTVAHLDAVINEAMRLHPPVPSGTQRVTPSEGLWIGERHIPGDTIVQVPSYTVFRDARAFVQPDEFIPERWTTRPELVRDKSVYIPFNTGPYACVGKRLAMLELRRVVAEILWRYDLTMAPGQTQEAFLDGKQDTFTTVSAALPVIFTERIR</sequence>
<comment type="similarity">
    <text evidence="2">Belongs to the cytochrome P450 family.</text>
</comment>
<dbReference type="PRINTS" id="PR00463">
    <property type="entry name" value="EP450I"/>
</dbReference>
<feature type="transmembrane region" description="Helical" evidence="9">
    <location>
        <begin position="34"/>
        <end position="54"/>
    </location>
</feature>
<dbReference type="GO" id="GO:0005506">
    <property type="term" value="F:iron ion binding"/>
    <property type="evidence" value="ECO:0007669"/>
    <property type="project" value="InterPro"/>
</dbReference>
<dbReference type="GO" id="GO:0016705">
    <property type="term" value="F:oxidoreductase activity, acting on paired donors, with incorporation or reduction of molecular oxygen"/>
    <property type="evidence" value="ECO:0007669"/>
    <property type="project" value="InterPro"/>
</dbReference>
<evidence type="ECO:0000313" key="10">
    <source>
        <dbReference type="EMBL" id="KAK4149486.1"/>
    </source>
</evidence>
<dbReference type="PANTHER" id="PTHR24305">
    <property type="entry name" value="CYTOCHROME P450"/>
    <property type="match status" value="1"/>
</dbReference>
<dbReference type="EMBL" id="MU857154">
    <property type="protein sequence ID" value="KAK4149486.1"/>
    <property type="molecule type" value="Genomic_DNA"/>
</dbReference>
<dbReference type="Gene3D" id="1.10.630.10">
    <property type="entry name" value="Cytochrome P450"/>
    <property type="match status" value="1"/>
</dbReference>
<keyword evidence="9" id="KW-0812">Transmembrane</keyword>
<keyword evidence="3 8" id="KW-0349">Heme</keyword>
<keyword evidence="4 8" id="KW-0479">Metal-binding</keyword>
<evidence type="ECO:0000256" key="4">
    <source>
        <dbReference type="ARBA" id="ARBA00022723"/>
    </source>
</evidence>
<organism evidence="10 11">
    <name type="scientific">Chaetomidium leptoderma</name>
    <dbReference type="NCBI Taxonomy" id="669021"/>
    <lineage>
        <taxon>Eukaryota</taxon>
        <taxon>Fungi</taxon>
        <taxon>Dikarya</taxon>
        <taxon>Ascomycota</taxon>
        <taxon>Pezizomycotina</taxon>
        <taxon>Sordariomycetes</taxon>
        <taxon>Sordariomycetidae</taxon>
        <taxon>Sordariales</taxon>
        <taxon>Chaetomiaceae</taxon>
        <taxon>Chaetomidium</taxon>
    </lineage>
</organism>
<dbReference type="Proteomes" id="UP001302745">
    <property type="component" value="Unassembled WGS sequence"/>
</dbReference>
<proteinExistence type="inferred from homology"/>
<reference evidence="10" key="2">
    <citation type="submission" date="2023-05" db="EMBL/GenBank/DDBJ databases">
        <authorList>
            <consortium name="Lawrence Berkeley National Laboratory"/>
            <person name="Steindorff A."/>
            <person name="Hensen N."/>
            <person name="Bonometti L."/>
            <person name="Westerberg I."/>
            <person name="Brannstrom I.O."/>
            <person name="Guillou S."/>
            <person name="Cros-Aarteil S."/>
            <person name="Calhoun S."/>
            <person name="Haridas S."/>
            <person name="Kuo A."/>
            <person name="Mondo S."/>
            <person name="Pangilinan J."/>
            <person name="Riley R."/>
            <person name="Labutti K."/>
            <person name="Andreopoulos B."/>
            <person name="Lipzen A."/>
            <person name="Chen C."/>
            <person name="Yanf M."/>
            <person name="Daum C."/>
            <person name="Ng V."/>
            <person name="Clum A."/>
            <person name="Ohm R."/>
            <person name="Martin F."/>
            <person name="Silar P."/>
            <person name="Natvig D."/>
            <person name="Lalanne C."/>
            <person name="Gautier V."/>
            <person name="Ament-Velasquez S.L."/>
            <person name="Kruys A."/>
            <person name="Hutchinson M.I."/>
            <person name="Powell A.J."/>
            <person name="Barry K."/>
            <person name="Miller A.N."/>
            <person name="Grigoriev I.V."/>
            <person name="Debuchy R."/>
            <person name="Gladieux P."/>
            <person name="Thoren M.H."/>
            <person name="Johannesson H."/>
        </authorList>
    </citation>
    <scope>NUCLEOTIDE SEQUENCE</scope>
    <source>
        <strain evidence="10">CBS 538.74</strain>
    </source>
</reference>
<dbReference type="PRINTS" id="PR00385">
    <property type="entry name" value="P450"/>
</dbReference>
<evidence type="ECO:0000256" key="6">
    <source>
        <dbReference type="ARBA" id="ARBA00023004"/>
    </source>
</evidence>
<protein>
    <submittedName>
        <fullName evidence="10">Cytochrome P450 monooxygenase</fullName>
    </submittedName>
</protein>
<keyword evidence="5" id="KW-0560">Oxidoreductase</keyword>
<keyword evidence="9" id="KW-1133">Transmembrane helix</keyword>
<dbReference type="AlphaFoldDB" id="A0AAN6VEP9"/>
<evidence type="ECO:0000256" key="1">
    <source>
        <dbReference type="ARBA" id="ARBA00001971"/>
    </source>
</evidence>
<comment type="cofactor">
    <cofactor evidence="1 8">
        <name>heme</name>
        <dbReference type="ChEBI" id="CHEBI:30413"/>
    </cofactor>
</comment>
<dbReference type="PANTHER" id="PTHR24305:SF187">
    <property type="entry name" value="P450, PUTATIVE (EUROFUNG)-RELATED"/>
    <property type="match status" value="1"/>
</dbReference>
<dbReference type="GO" id="GO:0004497">
    <property type="term" value="F:monooxygenase activity"/>
    <property type="evidence" value="ECO:0007669"/>
    <property type="project" value="UniProtKB-KW"/>
</dbReference>
<evidence type="ECO:0000256" key="2">
    <source>
        <dbReference type="ARBA" id="ARBA00010617"/>
    </source>
</evidence>
<evidence type="ECO:0000256" key="3">
    <source>
        <dbReference type="ARBA" id="ARBA00022617"/>
    </source>
</evidence>
<evidence type="ECO:0000256" key="5">
    <source>
        <dbReference type="ARBA" id="ARBA00023002"/>
    </source>
</evidence>
<evidence type="ECO:0000256" key="8">
    <source>
        <dbReference type="PIRSR" id="PIRSR602401-1"/>
    </source>
</evidence>
<accession>A0AAN6VEP9</accession>
<dbReference type="Pfam" id="PF00067">
    <property type="entry name" value="p450"/>
    <property type="match status" value="1"/>
</dbReference>
<feature type="binding site" description="axial binding residue" evidence="8">
    <location>
        <position position="465"/>
    </location>
    <ligand>
        <name>heme</name>
        <dbReference type="ChEBI" id="CHEBI:30413"/>
    </ligand>
    <ligandPart>
        <name>Fe</name>
        <dbReference type="ChEBI" id="CHEBI:18248"/>
    </ligandPart>
</feature>
<reference evidence="10" key="1">
    <citation type="journal article" date="2023" name="Mol. Phylogenet. Evol.">
        <title>Genome-scale phylogeny and comparative genomics of the fungal order Sordariales.</title>
        <authorList>
            <person name="Hensen N."/>
            <person name="Bonometti L."/>
            <person name="Westerberg I."/>
            <person name="Brannstrom I.O."/>
            <person name="Guillou S."/>
            <person name="Cros-Aarteil S."/>
            <person name="Calhoun S."/>
            <person name="Haridas S."/>
            <person name="Kuo A."/>
            <person name="Mondo S."/>
            <person name="Pangilinan J."/>
            <person name="Riley R."/>
            <person name="LaButti K."/>
            <person name="Andreopoulos B."/>
            <person name="Lipzen A."/>
            <person name="Chen C."/>
            <person name="Yan M."/>
            <person name="Daum C."/>
            <person name="Ng V."/>
            <person name="Clum A."/>
            <person name="Steindorff A."/>
            <person name="Ohm R.A."/>
            <person name="Martin F."/>
            <person name="Silar P."/>
            <person name="Natvig D.O."/>
            <person name="Lalanne C."/>
            <person name="Gautier V."/>
            <person name="Ament-Velasquez S.L."/>
            <person name="Kruys A."/>
            <person name="Hutchinson M.I."/>
            <person name="Powell A.J."/>
            <person name="Barry K."/>
            <person name="Miller A.N."/>
            <person name="Grigoriev I.V."/>
            <person name="Debuchy R."/>
            <person name="Gladieux P."/>
            <person name="Hiltunen Thoren M."/>
            <person name="Johannesson H."/>
        </authorList>
    </citation>
    <scope>NUCLEOTIDE SEQUENCE</scope>
    <source>
        <strain evidence="10">CBS 538.74</strain>
    </source>
</reference>
<dbReference type="InterPro" id="IPR002401">
    <property type="entry name" value="Cyt_P450_E_grp-I"/>
</dbReference>
<comment type="caution">
    <text evidence="10">The sequence shown here is derived from an EMBL/GenBank/DDBJ whole genome shotgun (WGS) entry which is preliminary data.</text>
</comment>
<keyword evidence="11" id="KW-1185">Reference proteome</keyword>
<dbReference type="InterPro" id="IPR036396">
    <property type="entry name" value="Cyt_P450_sf"/>
</dbReference>
<dbReference type="GO" id="GO:0020037">
    <property type="term" value="F:heme binding"/>
    <property type="evidence" value="ECO:0007669"/>
    <property type="project" value="InterPro"/>
</dbReference>
<dbReference type="InterPro" id="IPR001128">
    <property type="entry name" value="Cyt_P450"/>
</dbReference>
<evidence type="ECO:0000256" key="9">
    <source>
        <dbReference type="SAM" id="Phobius"/>
    </source>
</evidence>
<dbReference type="CDD" id="cd11061">
    <property type="entry name" value="CYP67-like"/>
    <property type="match status" value="1"/>
</dbReference>
<dbReference type="InterPro" id="IPR050121">
    <property type="entry name" value="Cytochrome_P450_monoxygenase"/>
</dbReference>